<dbReference type="EMBL" id="VZPB01000055">
    <property type="protein sequence ID" value="KAB0576710.1"/>
    <property type="molecule type" value="Genomic_DNA"/>
</dbReference>
<dbReference type="InterPro" id="IPR020845">
    <property type="entry name" value="AMP-binding_CS"/>
</dbReference>
<sequence>MSPSSASAPVTDAPTLPALLKARVALSPQGEAYRAFDPASQRWESLSWAQAGERVARWRDALAAMPLPEGGRVAILLPNGLNAMSIDQAAMALGLVPVPLHAIDNPGSIGYILADSAASLLVLETRHQWEAILHTGAILPALKAVVVTGDLTASPEDLSRLPSAQVPVLGLAEWLAAGVPSADRPGPGPEDLAAIVYTSGTTGRPKGVKLSHRNVVANLTAVLQCVAPTPQDRFLSFLPLSHTFERTVGYYLPIATGSCVAYARSVAELPQDMLVQRPTVLVSVPRIYERVYAKLQEVMAASPLKARLMDWTIAVGWRRFRARQELPPDADGAPRLLDALVWPLLSLLVARPVLARFGGRIRVAVSGGAALPAAVARTFLGLGLPIIQGYGMTETSPIVSANTLDSNDPMSVGRPLPGVMVRIGENRELQVKGPSVMQGYWHRDEDTARVLTPDGWLGTGDQAEILDGRIYIRGRIKDIIVTSTGEKIPPVDLEQALCEDPLIAQCCVVGENKPFIGALVVLHEDEWRRLAFSLGLDWQDPASLRSSLAHEAVLKRLAQRAAGFPRYAVPRAVVLSLEPWTVENTLLTPTLKLKRHNLMARFENELQALYGPR</sequence>
<dbReference type="AlphaFoldDB" id="A0A643F877"/>
<dbReference type="InterPro" id="IPR045851">
    <property type="entry name" value="AMP-bd_C_sf"/>
</dbReference>
<evidence type="ECO:0000313" key="5">
    <source>
        <dbReference type="EMBL" id="KAB0576710.1"/>
    </source>
</evidence>
<organism evidence="5 6">
    <name type="scientific">Ideonella dechloratans</name>
    <dbReference type="NCBI Taxonomy" id="36863"/>
    <lineage>
        <taxon>Bacteria</taxon>
        <taxon>Pseudomonadati</taxon>
        <taxon>Pseudomonadota</taxon>
        <taxon>Betaproteobacteria</taxon>
        <taxon>Burkholderiales</taxon>
        <taxon>Sphaerotilaceae</taxon>
        <taxon>Ideonella</taxon>
    </lineage>
</organism>
<dbReference type="PANTHER" id="PTHR43272:SF33">
    <property type="entry name" value="AMP-BINDING DOMAIN-CONTAINING PROTEIN-RELATED"/>
    <property type="match status" value="1"/>
</dbReference>
<keyword evidence="1" id="KW-0547">Nucleotide-binding</keyword>
<evidence type="ECO:0000256" key="2">
    <source>
        <dbReference type="ARBA" id="ARBA00022840"/>
    </source>
</evidence>
<evidence type="ECO:0000256" key="1">
    <source>
        <dbReference type="ARBA" id="ARBA00022741"/>
    </source>
</evidence>
<dbReference type="Gene3D" id="3.30.300.30">
    <property type="match status" value="1"/>
</dbReference>
<dbReference type="PROSITE" id="PS00455">
    <property type="entry name" value="AMP_BINDING"/>
    <property type="match status" value="1"/>
</dbReference>
<comment type="caution">
    <text evidence="5">The sequence shown here is derived from an EMBL/GenBank/DDBJ whole genome shotgun (WGS) entry which is preliminary data.</text>
</comment>
<dbReference type="Gene3D" id="3.40.50.12780">
    <property type="entry name" value="N-terminal domain of ligase-like"/>
    <property type="match status" value="1"/>
</dbReference>
<dbReference type="GO" id="GO:0005524">
    <property type="term" value="F:ATP binding"/>
    <property type="evidence" value="ECO:0007669"/>
    <property type="project" value="UniProtKB-KW"/>
</dbReference>
<dbReference type="RefSeq" id="WP_151125390.1">
    <property type="nucleotide sequence ID" value="NZ_CP088081.1"/>
</dbReference>
<protein>
    <submittedName>
        <fullName evidence="5">Long-chain fatty acid--CoA ligase</fullName>
    </submittedName>
</protein>
<dbReference type="CDD" id="cd05907">
    <property type="entry name" value="VL_LC_FACS_like"/>
    <property type="match status" value="1"/>
</dbReference>
<evidence type="ECO:0000259" key="4">
    <source>
        <dbReference type="Pfam" id="PF00501"/>
    </source>
</evidence>
<comment type="catalytic activity">
    <reaction evidence="3">
        <text>a long-chain fatty acid + ATP + CoA = a long-chain fatty acyl-CoA + AMP + diphosphate</text>
        <dbReference type="Rhea" id="RHEA:15421"/>
        <dbReference type="ChEBI" id="CHEBI:30616"/>
        <dbReference type="ChEBI" id="CHEBI:33019"/>
        <dbReference type="ChEBI" id="CHEBI:57287"/>
        <dbReference type="ChEBI" id="CHEBI:57560"/>
        <dbReference type="ChEBI" id="CHEBI:83139"/>
        <dbReference type="ChEBI" id="CHEBI:456215"/>
        <dbReference type="EC" id="6.2.1.3"/>
    </reaction>
    <physiologicalReaction direction="left-to-right" evidence="3">
        <dbReference type="Rhea" id="RHEA:15422"/>
    </physiologicalReaction>
</comment>
<evidence type="ECO:0000313" key="6">
    <source>
        <dbReference type="Proteomes" id="UP000430120"/>
    </source>
</evidence>
<keyword evidence="2" id="KW-0067">ATP-binding</keyword>
<dbReference type="OrthoDB" id="9766486at2"/>
<evidence type="ECO:0000256" key="3">
    <source>
        <dbReference type="ARBA" id="ARBA00024484"/>
    </source>
</evidence>
<gene>
    <name evidence="5" type="ORF">F7Q92_17540</name>
</gene>
<dbReference type="GO" id="GO:0004467">
    <property type="term" value="F:long-chain fatty acid-CoA ligase activity"/>
    <property type="evidence" value="ECO:0007669"/>
    <property type="project" value="UniProtKB-EC"/>
</dbReference>
<dbReference type="Pfam" id="PF23562">
    <property type="entry name" value="AMP-binding_C_3"/>
    <property type="match status" value="1"/>
</dbReference>
<dbReference type="Proteomes" id="UP000430120">
    <property type="component" value="Unassembled WGS sequence"/>
</dbReference>
<dbReference type="InterPro" id="IPR000873">
    <property type="entry name" value="AMP-dep_synth/lig_dom"/>
</dbReference>
<feature type="domain" description="AMP-dependent synthetase/ligase" evidence="4">
    <location>
        <begin position="32"/>
        <end position="441"/>
    </location>
</feature>
<dbReference type="SUPFAM" id="SSF56801">
    <property type="entry name" value="Acetyl-CoA synthetase-like"/>
    <property type="match status" value="1"/>
</dbReference>
<dbReference type="Pfam" id="PF00501">
    <property type="entry name" value="AMP-binding"/>
    <property type="match status" value="1"/>
</dbReference>
<accession>A0A643F877</accession>
<reference evidence="5 6" key="1">
    <citation type="submission" date="2019-09" db="EMBL/GenBank/DDBJ databases">
        <title>Draft genome sequences of 48 bacterial type strains from the CCUG.</title>
        <authorList>
            <person name="Tunovic T."/>
            <person name="Pineiro-Iglesias B."/>
            <person name="Unosson C."/>
            <person name="Inganas E."/>
            <person name="Ohlen M."/>
            <person name="Cardew S."/>
            <person name="Jensie-Markopoulos S."/>
            <person name="Salva-Serra F."/>
            <person name="Jaen-Luchoro D."/>
            <person name="Karlsson R."/>
            <person name="Svensson-Stadler L."/>
            <person name="Chun J."/>
            <person name="Moore E."/>
        </authorList>
    </citation>
    <scope>NUCLEOTIDE SEQUENCE [LARGE SCALE GENOMIC DNA]</scope>
    <source>
        <strain evidence="5 6">CCUG 30977</strain>
    </source>
</reference>
<dbReference type="InterPro" id="IPR042099">
    <property type="entry name" value="ANL_N_sf"/>
</dbReference>
<dbReference type="GO" id="GO:0016020">
    <property type="term" value="C:membrane"/>
    <property type="evidence" value="ECO:0007669"/>
    <property type="project" value="TreeGrafter"/>
</dbReference>
<keyword evidence="5" id="KW-0436">Ligase</keyword>
<dbReference type="PANTHER" id="PTHR43272">
    <property type="entry name" value="LONG-CHAIN-FATTY-ACID--COA LIGASE"/>
    <property type="match status" value="1"/>
</dbReference>
<proteinExistence type="predicted"/>
<name>A0A643F877_IDEDE</name>
<keyword evidence="6" id="KW-1185">Reference proteome</keyword>